<protein>
    <submittedName>
        <fullName evidence="2">Retron-type RNA-directed DNA polymerase</fullName>
        <ecNumber evidence="2">2.7.7.49</ecNumber>
    </submittedName>
</protein>
<name>A0A3B0YH97_9ZZZZ</name>
<sequence>MSNTELNKTLEKLSSISFCAQGNTIFQFMSLAHHLNVEFLKDCYYHLDRNKAVGIDNVSWQEYGQELENNVTTLVLKLKRKTYKPQPSKRVYIPKGNGDVRPLGISAIENKIVESGLARILSSIYEVDFFDFSYGFRPNKNAHQALKVIGDSINGKPVSHVIEADIKGFFDNVDHDLLLDFLRIRIKDNSLLLLIERFLKAGYIDGNHLVKTEKGTPQGSILSPMLANIFLHYVLDKWYNDTVINHVRGHAELVRYADDFIFLVQSKGDADRMLTALRNRFSKYKLQLHPDKTSVFSFGRYEKMNARRDKRKANTFDFLGLTHYCDVTRKGYFKVGRKTSAKKFRAKAKALNQWLKAIRNLMLTKDWWKMLGAKLRGHYEYYGVSENYRSIDKFYKLAIKLAKKWMNRRSQKKAMNWEKMNHYLLLYPLPKPRIRHNFYAIT</sequence>
<dbReference type="SUPFAM" id="SSF56672">
    <property type="entry name" value="DNA/RNA polymerases"/>
    <property type="match status" value="1"/>
</dbReference>
<dbReference type="EC" id="2.7.7.49" evidence="2"/>
<keyword evidence="2" id="KW-0695">RNA-directed DNA polymerase</keyword>
<dbReference type="InterPro" id="IPR051083">
    <property type="entry name" value="GrpII_Intron_Splice-Mob/Def"/>
</dbReference>
<dbReference type="AlphaFoldDB" id="A0A3B0YH97"/>
<reference evidence="2" key="1">
    <citation type="submission" date="2018-06" db="EMBL/GenBank/DDBJ databases">
        <authorList>
            <person name="Zhirakovskaya E."/>
        </authorList>
    </citation>
    <scope>NUCLEOTIDE SEQUENCE</scope>
</reference>
<feature type="domain" description="Reverse transcriptase" evidence="1">
    <location>
        <begin position="74"/>
        <end position="323"/>
    </location>
</feature>
<keyword evidence="2" id="KW-0548">Nucleotidyltransferase</keyword>
<dbReference type="InterPro" id="IPR000477">
    <property type="entry name" value="RT_dom"/>
</dbReference>
<gene>
    <name evidence="2" type="ORF">MNBD_GAMMA12-859</name>
</gene>
<keyword evidence="2" id="KW-0808">Transferase</keyword>
<dbReference type="InterPro" id="IPR043502">
    <property type="entry name" value="DNA/RNA_pol_sf"/>
</dbReference>
<evidence type="ECO:0000313" key="2">
    <source>
        <dbReference type="EMBL" id="VAW76100.1"/>
    </source>
</evidence>
<evidence type="ECO:0000259" key="1">
    <source>
        <dbReference type="PROSITE" id="PS50878"/>
    </source>
</evidence>
<accession>A0A3B0YH97</accession>
<dbReference type="Pfam" id="PF00078">
    <property type="entry name" value="RVT_1"/>
    <property type="match status" value="1"/>
</dbReference>
<dbReference type="NCBIfam" id="TIGR04416">
    <property type="entry name" value="group_II_RT_mat"/>
    <property type="match status" value="1"/>
</dbReference>
<proteinExistence type="predicted"/>
<dbReference type="PROSITE" id="PS50878">
    <property type="entry name" value="RT_POL"/>
    <property type="match status" value="1"/>
</dbReference>
<dbReference type="CDD" id="cd01651">
    <property type="entry name" value="RT_G2_intron"/>
    <property type="match status" value="1"/>
</dbReference>
<dbReference type="InterPro" id="IPR030931">
    <property type="entry name" value="Group_II_RT_mat"/>
</dbReference>
<dbReference type="PANTHER" id="PTHR34047">
    <property type="entry name" value="NUCLEAR INTRON MATURASE 1, MITOCHONDRIAL-RELATED"/>
    <property type="match status" value="1"/>
</dbReference>
<dbReference type="EMBL" id="UOFL01000098">
    <property type="protein sequence ID" value="VAW76100.1"/>
    <property type="molecule type" value="Genomic_DNA"/>
</dbReference>
<dbReference type="PANTHER" id="PTHR34047:SF8">
    <property type="entry name" value="PROTEIN YKFC"/>
    <property type="match status" value="1"/>
</dbReference>
<dbReference type="GO" id="GO:0003964">
    <property type="term" value="F:RNA-directed DNA polymerase activity"/>
    <property type="evidence" value="ECO:0007669"/>
    <property type="project" value="UniProtKB-KW"/>
</dbReference>
<organism evidence="2">
    <name type="scientific">hydrothermal vent metagenome</name>
    <dbReference type="NCBI Taxonomy" id="652676"/>
    <lineage>
        <taxon>unclassified sequences</taxon>
        <taxon>metagenomes</taxon>
        <taxon>ecological metagenomes</taxon>
    </lineage>
</organism>